<accession>A0A7W9FP42</accession>
<name>A0A7W9FP42_9HYPH</name>
<comment type="similarity">
    <text evidence="1 2">Belongs to the phD/YefM antitoxin family.</text>
</comment>
<dbReference type="RefSeq" id="WP_183857674.1">
    <property type="nucleotide sequence ID" value="NZ_JACHOO010000007.1"/>
</dbReference>
<dbReference type="Pfam" id="PF02604">
    <property type="entry name" value="PhdYeFM_antitox"/>
    <property type="match status" value="1"/>
</dbReference>
<dbReference type="SUPFAM" id="SSF143120">
    <property type="entry name" value="YefM-like"/>
    <property type="match status" value="1"/>
</dbReference>
<organism evidence="3 4">
    <name type="scientific">Prosthecomicrobium pneumaticum</name>
    <dbReference type="NCBI Taxonomy" id="81895"/>
    <lineage>
        <taxon>Bacteria</taxon>
        <taxon>Pseudomonadati</taxon>
        <taxon>Pseudomonadota</taxon>
        <taxon>Alphaproteobacteria</taxon>
        <taxon>Hyphomicrobiales</taxon>
        <taxon>Kaistiaceae</taxon>
        <taxon>Prosthecomicrobium</taxon>
    </lineage>
</organism>
<dbReference type="InterPro" id="IPR051416">
    <property type="entry name" value="phD-YefM_TA_antitoxins"/>
</dbReference>
<keyword evidence="4" id="KW-1185">Reference proteome</keyword>
<dbReference type="PANTHER" id="PTHR35377:SF4">
    <property type="entry name" value="PREVENT-HOST-DEATH FAMILY PROTEIN"/>
    <property type="match status" value="1"/>
</dbReference>
<proteinExistence type="inferred from homology"/>
<dbReference type="Gene3D" id="3.40.1620.10">
    <property type="entry name" value="YefM-like domain"/>
    <property type="match status" value="1"/>
</dbReference>
<evidence type="ECO:0000256" key="2">
    <source>
        <dbReference type="RuleBase" id="RU362080"/>
    </source>
</evidence>
<evidence type="ECO:0000313" key="3">
    <source>
        <dbReference type="EMBL" id="MBB5754215.1"/>
    </source>
</evidence>
<dbReference type="AlphaFoldDB" id="A0A7W9FP42"/>
<dbReference type="NCBIfam" id="TIGR01552">
    <property type="entry name" value="phd_fam"/>
    <property type="match status" value="1"/>
</dbReference>
<comment type="function">
    <text evidence="2">Antitoxin component of a type II toxin-antitoxin (TA) system.</text>
</comment>
<protein>
    <recommendedName>
        <fullName evidence="2">Antitoxin</fullName>
    </recommendedName>
</protein>
<dbReference type="EMBL" id="JACHOO010000007">
    <property type="protein sequence ID" value="MBB5754215.1"/>
    <property type="molecule type" value="Genomic_DNA"/>
</dbReference>
<reference evidence="3 4" key="1">
    <citation type="submission" date="2020-08" db="EMBL/GenBank/DDBJ databases">
        <title>Genomic Encyclopedia of Type Strains, Phase IV (KMG-IV): sequencing the most valuable type-strain genomes for metagenomic binning, comparative biology and taxonomic classification.</title>
        <authorList>
            <person name="Goeker M."/>
        </authorList>
    </citation>
    <scope>NUCLEOTIDE SEQUENCE [LARGE SCALE GENOMIC DNA]</scope>
    <source>
        <strain evidence="3 4">DSM 16268</strain>
    </source>
</reference>
<dbReference type="InterPro" id="IPR036165">
    <property type="entry name" value="YefM-like_sf"/>
</dbReference>
<gene>
    <name evidence="3" type="ORF">GGQ63_003296</name>
</gene>
<dbReference type="InterPro" id="IPR006442">
    <property type="entry name" value="Antitoxin_Phd/YefM"/>
</dbReference>
<comment type="caution">
    <text evidence="3">The sequence shown here is derived from an EMBL/GenBank/DDBJ whole genome shotgun (WGS) entry which is preliminary data.</text>
</comment>
<dbReference type="Proteomes" id="UP000523821">
    <property type="component" value="Unassembled WGS sequence"/>
</dbReference>
<evidence type="ECO:0000313" key="4">
    <source>
        <dbReference type="Proteomes" id="UP000523821"/>
    </source>
</evidence>
<dbReference type="PANTHER" id="PTHR35377">
    <property type="entry name" value="ANTITOXIN VAPB49-RELATED-RELATED"/>
    <property type="match status" value="1"/>
</dbReference>
<evidence type="ECO:0000256" key="1">
    <source>
        <dbReference type="ARBA" id="ARBA00009981"/>
    </source>
</evidence>
<sequence length="87" mass="9514">MTTVTIEKAKADLAALIETVRAGGEVVIAKGSEPVARLVPIPESAAEPLTDDRPRRRPGRLKGLIHLDDSFFDPLPDDELRAWNDPD</sequence>